<keyword evidence="3" id="KW-0378">Hydrolase</keyword>
<keyword evidence="9" id="KW-1185">Reference proteome</keyword>
<name>A0ABX0C4Z5_9PSEU</name>
<dbReference type="PROSITE" id="PS51892">
    <property type="entry name" value="SUBTILASE"/>
    <property type="match status" value="1"/>
</dbReference>
<dbReference type="Gene3D" id="3.40.50.200">
    <property type="entry name" value="Peptidase S8/S53 domain"/>
    <property type="match status" value="1"/>
</dbReference>
<dbReference type="PROSITE" id="PS00136">
    <property type="entry name" value="SUBTILASE_ASP"/>
    <property type="match status" value="1"/>
</dbReference>
<keyword evidence="2" id="KW-0645">Protease</keyword>
<evidence type="ECO:0000259" key="7">
    <source>
        <dbReference type="Pfam" id="PF00082"/>
    </source>
</evidence>
<dbReference type="InterPro" id="IPR050131">
    <property type="entry name" value="Peptidase_S8_subtilisin-like"/>
</dbReference>
<evidence type="ECO:0000256" key="6">
    <source>
        <dbReference type="SAM" id="SignalP"/>
    </source>
</evidence>
<feature type="signal peptide" evidence="6">
    <location>
        <begin position="1"/>
        <end position="33"/>
    </location>
</feature>
<protein>
    <submittedName>
        <fullName evidence="8">S8 family serine peptidase</fullName>
    </submittedName>
</protein>
<proteinExistence type="inferred from homology"/>
<gene>
    <name evidence="8" type="ORF">G3I59_43965</name>
</gene>
<dbReference type="PANTHER" id="PTHR43806">
    <property type="entry name" value="PEPTIDASE S8"/>
    <property type="match status" value="1"/>
</dbReference>
<comment type="similarity">
    <text evidence="1 5">Belongs to the peptidase S8 family.</text>
</comment>
<comment type="caution">
    <text evidence="8">The sequence shown here is derived from an EMBL/GenBank/DDBJ whole genome shotgun (WGS) entry which is preliminary data.</text>
</comment>
<accession>A0ABX0C4Z5</accession>
<evidence type="ECO:0000256" key="2">
    <source>
        <dbReference type="ARBA" id="ARBA00022670"/>
    </source>
</evidence>
<sequence length="1063" mass="110323">MSLARTPRIAVVVLALSLGATSASLGSVSAAAAAPPGHPPRGEHASSTVTLITGDKVISYGHGKYAVEPGPGRDRIAFRAFDRAGHAYVIPSDAQSLVAAGSVDKRLFDVAGLRRSGYADSDSDQLPLIVTGGRAAARSGARVRRELPSIGGVAVKAEKSRVDQLWNSVTAAAGGGRVLRSGVERVWLDGRRQTLGGGARQIGAPRAWGSGVTGEGVKVAVLDTGVDATHPDLQGRVTGQRNFSDAADNVDRNGHGTRAAGIIAGTGAFAGGEYQGIAHGAQILDGKVLDDAGSGRDSDIIAGMQWAAGQRADIVTLGVGVGVGTPEADPLEEAVDSLSAKTGTLFVVAAGNGGPSEETVKSPGSADAALTVGAVNGEGGLAESSVRGPRFDDGAIEPDVVAPGTAIGTAYVAGAAALVAKAHPDLRGQQLKALLIASAKPEPKFGAFERGPGRIDVPAALARQVVTAPAKLGFGVQSWPHEDDKPVSKPLSYRNDSTADVTLKLSVRVTGPDGKPAPEGMFSLDQQQVTIPGGETAKVNVTSDTRLGSLAGGYSGQVVASSTTAEIVTPLAVTREAESYDLTVAQLGPDGKPAPPGTSSADVLGIDSQLWKTVPPEGKIRLPKGRYTVLASQISGGQDVRHYELVEPAHQLTENAVLTFDARQAKPIKVNGPDPAAKAHTSSVGFSQVMGALPARYSLVTKGPLDKISTVQVGPDAAPDVFAAHISSQSTGKKGEYNFAWFAPGRYPTGFRRDVRQKDLAQVQVEFGAPDAVKEGARSVFPGQADGIGSVNLEVYQPVAIPGSRTEFYSTGATRWSGVFAEQGTVKTVLESPPKTYRAGKRYHERFNVGPFGPGLPESMLGPPWAERINDDIWADIPMFTDGAGNAGTGDTKLRGHTTLHRGDKLVGQNETPGHAVFTVGPEPGRYRLGVEVDQPSESGVSTHQTVAWCFGSAHVDGRRTLPLTAIRFTPQLDLTSSAPAGQRLDVPVFLQGVDGGPVPYAWLTVQVSYDEGKNWADAPVIGGKVTLAHPPDASSVSLRGQAEDQGGNTVEQTILRAYKLKR</sequence>
<feature type="domain" description="Peptidase S8/S53" evidence="7">
    <location>
        <begin position="214"/>
        <end position="441"/>
    </location>
</feature>
<evidence type="ECO:0000256" key="1">
    <source>
        <dbReference type="ARBA" id="ARBA00011073"/>
    </source>
</evidence>
<dbReference type="PRINTS" id="PR00723">
    <property type="entry name" value="SUBTILISIN"/>
</dbReference>
<dbReference type="SUPFAM" id="SSF52743">
    <property type="entry name" value="Subtilisin-like"/>
    <property type="match status" value="1"/>
</dbReference>
<dbReference type="EMBL" id="JAAGNC010000212">
    <property type="protein sequence ID" value="NEC62379.1"/>
    <property type="molecule type" value="Genomic_DNA"/>
</dbReference>
<feature type="chain" id="PRO_5045578369" evidence="6">
    <location>
        <begin position="34"/>
        <end position="1063"/>
    </location>
</feature>
<dbReference type="RefSeq" id="WP_157905166.1">
    <property type="nucleotide sequence ID" value="NZ_JAAGNC010000212.1"/>
</dbReference>
<evidence type="ECO:0000256" key="5">
    <source>
        <dbReference type="PROSITE-ProRule" id="PRU01240"/>
    </source>
</evidence>
<dbReference type="InterPro" id="IPR023827">
    <property type="entry name" value="Peptidase_S8_Asp-AS"/>
</dbReference>
<dbReference type="InterPro" id="IPR000209">
    <property type="entry name" value="Peptidase_S8/S53_dom"/>
</dbReference>
<evidence type="ECO:0000256" key="4">
    <source>
        <dbReference type="ARBA" id="ARBA00022825"/>
    </source>
</evidence>
<reference evidence="8 9" key="1">
    <citation type="submission" date="2020-01" db="EMBL/GenBank/DDBJ databases">
        <title>Insect and environment-associated Actinomycetes.</title>
        <authorList>
            <person name="Currrie C."/>
            <person name="Chevrette M."/>
            <person name="Carlson C."/>
            <person name="Stubbendieck R."/>
            <person name="Wendt-Pienkowski E."/>
        </authorList>
    </citation>
    <scope>NUCLEOTIDE SEQUENCE [LARGE SCALE GENOMIC DNA]</scope>
    <source>
        <strain evidence="8 9">SID8386</strain>
    </source>
</reference>
<dbReference type="Proteomes" id="UP000470404">
    <property type="component" value="Unassembled WGS sequence"/>
</dbReference>
<keyword evidence="6" id="KW-0732">Signal</keyword>
<dbReference type="InterPro" id="IPR015500">
    <property type="entry name" value="Peptidase_S8_subtilisin-rel"/>
</dbReference>
<dbReference type="PANTHER" id="PTHR43806:SF11">
    <property type="entry name" value="CEREVISIN-RELATED"/>
    <property type="match status" value="1"/>
</dbReference>
<comment type="caution">
    <text evidence="5">Lacks conserved residue(s) required for the propagation of feature annotation.</text>
</comment>
<evidence type="ECO:0000256" key="3">
    <source>
        <dbReference type="ARBA" id="ARBA00022801"/>
    </source>
</evidence>
<dbReference type="Pfam" id="PF00082">
    <property type="entry name" value="Peptidase_S8"/>
    <property type="match status" value="1"/>
</dbReference>
<organism evidence="8 9">
    <name type="scientific">Amycolatopsis rubida</name>
    <dbReference type="NCBI Taxonomy" id="112413"/>
    <lineage>
        <taxon>Bacteria</taxon>
        <taxon>Bacillati</taxon>
        <taxon>Actinomycetota</taxon>
        <taxon>Actinomycetes</taxon>
        <taxon>Pseudonocardiales</taxon>
        <taxon>Pseudonocardiaceae</taxon>
        <taxon>Amycolatopsis</taxon>
    </lineage>
</organism>
<evidence type="ECO:0000313" key="9">
    <source>
        <dbReference type="Proteomes" id="UP000470404"/>
    </source>
</evidence>
<keyword evidence="4" id="KW-0720">Serine protease</keyword>
<dbReference type="InterPro" id="IPR036852">
    <property type="entry name" value="Peptidase_S8/S53_dom_sf"/>
</dbReference>
<evidence type="ECO:0000313" key="8">
    <source>
        <dbReference type="EMBL" id="NEC62379.1"/>
    </source>
</evidence>